<organism evidence="3 4">
    <name type="scientific">Piromyces finnis</name>
    <dbReference type="NCBI Taxonomy" id="1754191"/>
    <lineage>
        <taxon>Eukaryota</taxon>
        <taxon>Fungi</taxon>
        <taxon>Fungi incertae sedis</taxon>
        <taxon>Chytridiomycota</taxon>
        <taxon>Chytridiomycota incertae sedis</taxon>
        <taxon>Neocallimastigomycetes</taxon>
        <taxon>Neocallimastigales</taxon>
        <taxon>Neocallimastigaceae</taxon>
        <taxon>Piromyces</taxon>
    </lineage>
</organism>
<keyword evidence="4" id="KW-1185">Reference proteome</keyword>
<evidence type="ECO:0000313" key="4">
    <source>
        <dbReference type="Proteomes" id="UP000193719"/>
    </source>
</evidence>
<sequence length="272" mass="32004">MIKSCLYKIILLFYIFYINNGQCHSYESPYCSAELDSINTRNHFVSENIDDPTGGFMLTIQPKLKNNIKFSPDFTITLFGSKYKSIKGLILYVEHENQTHFTEEEDLNLRIGQFININDQYFRPKKCGVKSPINSTLEHFNGKDKPLPQTFTWTLSNVFDFENDFNGVVRGLVVVSMHEWGVPEPVKFKPKNIMMNIYQEEYQKYILIHTPFMKRMVQNLFSLFALSIASALVFYFISRYIVRKVKLYIKDREYGEYHKLENTKTQNLTKVV</sequence>
<dbReference type="Proteomes" id="UP000193719">
    <property type="component" value="Unassembled WGS sequence"/>
</dbReference>
<accession>A0A1Y1UKV4</accession>
<feature type="signal peptide" evidence="2">
    <location>
        <begin position="1"/>
        <end position="21"/>
    </location>
</feature>
<dbReference type="AlphaFoldDB" id="A0A1Y1UKV4"/>
<evidence type="ECO:0000313" key="3">
    <source>
        <dbReference type="EMBL" id="ORX38134.1"/>
    </source>
</evidence>
<dbReference type="EMBL" id="MCFH01000124">
    <property type="protein sequence ID" value="ORX38134.1"/>
    <property type="molecule type" value="Genomic_DNA"/>
</dbReference>
<keyword evidence="2" id="KW-0732">Signal</keyword>
<reference evidence="3 4" key="1">
    <citation type="submission" date="2016-08" db="EMBL/GenBank/DDBJ databases">
        <title>Genomes of anaerobic fungi encode conserved fungal cellulosomes for biomass hydrolysis.</title>
        <authorList>
            <consortium name="DOE Joint Genome Institute"/>
            <person name="Haitjema C.H."/>
            <person name="Gilmore S.P."/>
            <person name="Henske J.K."/>
            <person name="Solomon K.V."/>
            <person name="De Groot R."/>
            <person name="Kuo A."/>
            <person name="Mondo S.J."/>
            <person name="Salamov A.A."/>
            <person name="Labutti K."/>
            <person name="Zhao Z."/>
            <person name="Chiniquy J."/>
            <person name="Barry K."/>
            <person name="Brewer H.M."/>
            <person name="Purvine S.O."/>
            <person name="Wright A.T."/>
            <person name="Boxma B."/>
            <person name="Van Alen T."/>
            <person name="Hackstein J.H."/>
            <person name="Baker S.E."/>
            <person name="Grigoriev I.V."/>
            <person name="O'Malley M.A."/>
        </authorList>
    </citation>
    <scope>NUCLEOTIDE SEQUENCE [LARGE SCALE GENOMIC DNA]</scope>
    <source>
        <strain evidence="4">finn</strain>
    </source>
</reference>
<gene>
    <name evidence="3" type="ORF">BCR36DRAFT_400965</name>
</gene>
<reference evidence="3 4" key="2">
    <citation type="submission" date="2016-08" db="EMBL/GenBank/DDBJ databases">
        <title>Pervasive Adenine N6-methylation of Active Genes in Fungi.</title>
        <authorList>
            <consortium name="DOE Joint Genome Institute"/>
            <person name="Mondo S.J."/>
            <person name="Dannebaum R.O."/>
            <person name="Kuo R.C."/>
            <person name="Labutti K."/>
            <person name="Haridas S."/>
            <person name="Kuo A."/>
            <person name="Salamov A."/>
            <person name="Ahrendt S.R."/>
            <person name="Lipzen A."/>
            <person name="Sullivan W."/>
            <person name="Andreopoulos W.B."/>
            <person name="Clum A."/>
            <person name="Lindquist E."/>
            <person name="Daum C."/>
            <person name="Ramamoorthy G.K."/>
            <person name="Gryganskyi A."/>
            <person name="Culley D."/>
            <person name="Magnuson J.K."/>
            <person name="James T.Y."/>
            <person name="O'Malley M.A."/>
            <person name="Stajich J.E."/>
            <person name="Spatafora J.W."/>
            <person name="Visel A."/>
            <person name="Grigoriev I.V."/>
        </authorList>
    </citation>
    <scope>NUCLEOTIDE SEQUENCE [LARGE SCALE GENOMIC DNA]</scope>
    <source>
        <strain evidence="4">finn</strain>
    </source>
</reference>
<evidence type="ECO:0008006" key="5">
    <source>
        <dbReference type="Google" id="ProtNLM"/>
    </source>
</evidence>
<proteinExistence type="predicted"/>
<evidence type="ECO:0000256" key="2">
    <source>
        <dbReference type="SAM" id="SignalP"/>
    </source>
</evidence>
<keyword evidence="1" id="KW-1133">Transmembrane helix</keyword>
<keyword evidence="1" id="KW-0472">Membrane</keyword>
<dbReference type="OrthoDB" id="2131323at2759"/>
<evidence type="ECO:0000256" key="1">
    <source>
        <dbReference type="SAM" id="Phobius"/>
    </source>
</evidence>
<name>A0A1Y1UKV4_9FUNG</name>
<feature type="transmembrane region" description="Helical" evidence="1">
    <location>
        <begin position="220"/>
        <end position="242"/>
    </location>
</feature>
<feature type="chain" id="PRO_5013344946" description="Reelin domain-containing protein" evidence="2">
    <location>
        <begin position="22"/>
        <end position="272"/>
    </location>
</feature>
<keyword evidence="1" id="KW-0812">Transmembrane</keyword>
<protein>
    <recommendedName>
        <fullName evidence="5">Reelin domain-containing protein</fullName>
    </recommendedName>
</protein>
<comment type="caution">
    <text evidence="3">The sequence shown here is derived from an EMBL/GenBank/DDBJ whole genome shotgun (WGS) entry which is preliminary data.</text>
</comment>